<feature type="chain" id="PRO_5043130302" evidence="1">
    <location>
        <begin position="20"/>
        <end position="70"/>
    </location>
</feature>
<keyword evidence="1" id="KW-0732">Signal</keyword>
<protein>
    <submittedName>
        <fullName evidence="4">Secreted protein</fullName>
    </submittedName>
</protein>
<gene>
    <name evidence="2" type="ORF">ACOC_LOCUS8524</name>
</gene>
<evidence type="ECO:0000313" key="4">
    <source>
        <dbReference type="WBParaSite" id="ACOC_0000852301-mRNA-1"/>
    </source>
</evidence>
<dbReference type="Proteomes" id="UP000267027">
    <property type="component" value="Unassembled WGS sequence"/>
</dbReference>
<sequence length="70" mass="7107">MRLVVPFALLLVVCAVVISSDDEVSTVGETILNTKDLGSAKAPAAEDATAAGEVVTTEEAEAHHTTAKAA</sequence>
<evidence type="ECO:0000313" key="3">
    <source>
        <dbReference type="Proteomes" id="UP000267027"/>
    </source>
</evidence>
<dbReference type="EMBL" id="UYYA01004168">
    <property type="protein sequence ID" value="VDM60109.1"/>
    <property type="molecule type" value="Genomic_DNA"/>
</dbReference>
<accession>A0A0R3PSC3</accession>
<proteinExistence type="predicted"/>
<keyword evidence="3" id="KW-1185">Reference proteome</keyword>
<evidence type="ECO:0000313" key="2">
    <source>
        <dbReference type="EMBL" id="VDM60109.1"/>
    </source>
</evidence>
<feature type="signal peptide" evidence="1">
    <location>
        <begin position="1"/>
        <end position="19"/>
    </location>
</feature>
<dbReference type="WBParaSite" id="ACOC_0000852301-mRNA-1">
    <property type="protein sequence ID" value="ACOC_0000852301-mRNA-1"/>
    <property type="gene ID" value="ACOC_0000852301"/>
</dbReference>
<reference evidence="4" key="1">
    <citation type="submission" date="2017-02" db="UniProtKB">
        <authorList>
            <consortium name="WormBaseParasite"/>
        </authorList>
    </citation>
    <scope>IDENTIFICATION</scope>
</reference>
<organism evidence="4">
    <name type="scientific">Angiostrongylus costaricensis</name>
    <name type="common">Nematode worm</name>
    <dbReference type="NCBI Taxonomy" id="334426"/>
    <lineage>
        <taxon>Eukaryota</taxon>
        <taxon>Metazoa</taxon>
        <taxon>Ecdysozoa</taxon>
        <taxon>Nematoda</taxon>
        <taxon>Chromadorea</taxon>
        <taxon>Rhabditida</taxon>
        <taxon>Rhabditina</taxon>
        <taxon>Rhabditomorpha</taxon>
        <taxon>Strongyloidea</taxon>
        <taxon>Metastrongylidae</taxon>
        <taxon>Angiostrongylus</taxon>
    </lineage>
</organism>
<name>A0A0R3PSC3_ANGCS</name>
<evidence type="ECO:0000256" key="1">
    <source>
        <dbReference type="SAM" id="SignalP"/>
    </source>
</evidence>
<dbReference type="AlphaFoldDB" id="A0A0R3PSC3"/>
<reference evidence="2 3" key="2">
    <citation type="submission" date="2018-11" db="EMBL/GenBank/DDBJ databases">
        <authorList>
            <consortium name="Pathogen Informatics"/>
        </authorList>
    </citation>
    <scope>NUCLEOTIDE SEQUENCE [LARGE SCALE GENOMIC DNA]</scope>
    <source>
        <strain evidence="2 3">Costa Rica</strain>
    </source>
</reference>